<comment type="caution">
    <text evidence="2">The sequence shown here is derived from an EMBL/GenBank/DDBJ whole genome shotgun (WGS) entry which is preliminary data.</text>
</comment>
<keyword evidence="3" id="KW-1185">Reference proteome</keyword>
<sequence>MVEAFSSQNQEPLTSNIEVDKANRKANMNEHYFGNKDDGSDLEEDKQDVYTSDTIWNEHEVDHVQKKNDVMKQEMG</sequence>
<organism evidence="2 3">
    <name type="scientific">Hibiscus sabdariffa</name>
    <name type="common">roselle</name>
    <dbReference type="NCBI Taxonomy" id="183260"/>
    <lineage>
        <taxon>Eukaryota</taxon>
        <taxon>Viridiplantae</taxon>
        <taxon>Streptophyta</taxon>
        <taxon>Embryophyta</taxon>
        <taxon>Tracheophyta</taxon>
        <taxon>Spermatophyta</taxon>
        <taxon>Magnoliopsida</taxon>
        <taxon>eudicotyledons</taxon>
        <taxon>Gunneridae</taxon>
        <taxon>Pentapetalae</taxon>
        <taxon>rosids</taxon>
        <taxon>malvids</taxon>
        <taxon>Malvales</taxon>
        <taxon>Malvaceae</taxon>
        <taxon>Malvoideae</taxon>
        <taxon>Hibiscus</taxon>
    </lineage>
</organism>
<dbReference type="Proteomes" id="UP001396334">
    <property type="component" value="Unassembled WGS sequence"/>
</dbReference>
<protein>
    <submittedName>
        <fullName evidence="2">Uncharacterized protein</fullName>
    </submittedName>
</protein>
<accession>A0ABR1ZNU7</accession>
<name>A0ABR1ZNU7_9ROSI</name>
<evidence type="ECO:0000313" key="3">
    <source>
        <dbReference type="Proteomes" id="UP001396334"/>
    </source>
</evidence>
<feature type="compositionally biased region" description="Polar residues" evidence="1">
    <location>
        <begin position="1"/>
        <end position="17"/>
    </location>
</feature>
<proteinExistence type="predicted"/>
<evidence type="ECO:0000256" key="1">
    <source>
        <dbReference type="SAM" id="MobiDB-lite"/>
    </source>
</evidence>
<feature type="region of interest" description="Disordered" evidence="1">
    <location>
        <begin position="1"/>
        <end position="46"/>
    </location>
</feature>
<gene>
    <name evidence="2" type="ORF">V6N11_038020</name>
</gene>
<reference evidence="2 3" key="1">
    <citation type="journal article" date="2024" name="G3 (Bethesda)">
        <title>Genome assembly of Hibiscus sabdariffa L. provides insights into metabolisms of medicinal natural products.</title>
        <authorList>
            <person name="Kim T."/>
        </authorList>
    </citation>
    <scope>NUCLEOTIDE SEQUENCE [LARGE SCALE GENOMIC DNA]</scope>
    <source>
        <strain evidence="2">TK-2024</strain>
        <tissue evidence="2">Old leaves</tissue>
    </source>
</reference>
<dbReference type="EMBL" id="JBBPBN010000789">
    <property type="protein sequence ID" value="KAK8482364.1"/>
    <property type="molecule type" value="Genomic_DNA"/>
</dbReference>
<evidence type="ECO:0000313" key="2">
    <source>
        <dbReference type="EMBL" id="KAK8482364.1"/>
    </source>
</evidence>